<accession>A0A0P1AXH9</accession>
<dbReference type="EMBL" id="CCYD01002371">
    <property type="protein sequence ID" value="CEG47124.1"/>
    <property type="molecule type" value="Genomic_DNA"/>
</dbReference>
<keyword evidence="4" id="KW-1185">Reference proteome</keyword>
<evidence type="ECO:0000313" key="4">
    <source>
        <dbReference type="Proteomes" id="UP000054928"/>
    </source>
</evidence>
<dbReference type="InterPro" id="IPR037185">
    <property type="entry name" value="EmrE-like"/>
</dbReference>
<feature type="transmembrane region" description="Helical" evidence="1">
    <location>
        <begin position="38"/>
        <end position="61"/>
    </location>
</feature>
<evidence type="ECO:0000256" key="2">
    <source>
        <dbReference type="SAM" id="SignalP"/>
    </source>
</evidence>
<dbReference type="OMA" id="ETCMSMA"/>
<name>A0A0P1AXH9_PLAHL</name>
<dbReference type="SUPFAM" id="SSF103481">
    <property type="entry name" value="Multidrug resistance efflux transporter EmrE"/>
    <property type="match status" value="1"/>
</dbReference>
<evidence type="ECO:0008006" key="5">
    <source>
        <dbReference type="Google" id="ProtNLM"/>
    </source>
</evidence>
<evidence type="ECO:0000256" key="1">
    <source>
        <dbReference type="SAM" id="Phobius"/>
    </source>
</evidence>
<dbReference type="Proteomes" id="UP000054928">
    <property type="component" value="Unassembled WGS sequence"/>
</dbReference>
<sequence length="141" mass="14898">MKFSIFAGCLAALAGLLGKLGADGDSSALDLLDKQCHMSALSPFCFIISSAVRILCLALMLGTNGLMLSCFVKSLHETDSLTATVTSAAVNFMLSGAGGFFFFQEHLPARWFLGASLILVGMGFLLHGDATEDDSELKKIN</sequence>
<dbReference type="AlphaFoldDB" id="A0A0P1AXH9"/>
<proteinExistence type="predicted"/>
<dbReference type="STRING" id="4781.A0A0P1AXH9"/>
<feature type="transmembrane region" description="Helical" evidence="1">
    <location>
        <begin position="81"/>
        <end position="103"/>
    </location>
</feature>
<dbReference type="GeneID" id="36398832"/>
<keyword evidence="1" id="KW-0812">Transmembrane</keyword>
<protein>
    <recommendedName>
        <fullName evidence="5">EamA domain-containing protein</fullName>
    </recommendedName>
</protein>
<evidence type="ECO:0000313" key="3">
    <source>
        <dbReference type="EMBL" id="CEG47124.1"/>
    </source>
</evidence>
<reference evidence="4" key="1">
    <citation type="submission" date="2014-09" db="EMBL/GenBank/DDBJ databases">
        <authorList>
            <person name="Sharma Rahul"/>
            <person name="Thines Marco"/>
        </authorList>
    </citation>
    <scope>NUCLEOTIDE SEQUENCE [LARGE SCALE GENOMIC DNA]</scope>
</reference>
<feature type="transmembrane region" description="Helical" evidence="1">
    <location>
        <begin position="109"/>
        <end position="128"/>
    </location>
</feature>
<organism evidence="3 4">
    <name type="scientific">Plasmopara halstedii</name>
    <name type="common">Downy mildew of sunflower</name>
    <dbReference type="NCBI Taxonomy" id="4781"/>
    <lineage>
        <taxon>Eukaryota</taxon>
        <taxon>Sar</taxon>
        <taxon>Stramenopiles</taxon>
        <taxon>Oomycota</taxon>
        <taxon>Peronosporomycetes</taxon>
        <taxon>Peronosporales</taxon>
        <taxon>Peronosporaceae</taxon>
        <taxon>Plasmopara</taxon>
    </lineage>
</organism>
<dbReference type="PANTHER" id="PTHR31965:SF1">
    <property type="entry name" value="TRANSMEMBRANE PROTEIN 42"/>
    <property type="match status" value="1"/>
</dbReference>
<dbReference type="PANTHER" id="PTHR31965">
    <property type="entry name" value="TRANSMEMBRANE PROTEIN 42"/>
    <property type="match status" value="1"/>
</dbReference>
<keyword evidence="1" id="KW-1133">Transmembrane helix</keyword>
<keyword evidence="2" id="KW-0732">Signal</keyword>
<dbReference type="InterPro" id="IPR039632">
    <property type="entry name" value="TMEM42"/>
</dbReference>
<dbReference type="RefSeq" id="XP_024583493.1">
    <property type="nucleotide sequence ID" value="XM_024718056.1"/>
</dbReference>
<keyword evidence="1" id="KW-0472">Membrane</keyword>
<dbReference type="OrthoDB" id="5854584at2759"/>
<feature type="chain" id="PRO_5006059014" description="EamA domain-containing protein" evidence="2">
    <location>
        <begin position="23"/>
        <end position="141"/>
    </location>
</feature>
<feature type="signal peptide" evidence="2">
    <location>
        <begin position="1"/>
        <end position="22"/>
    </location>
</feature>